<dbReference type="AlphaFoldDB" id="A0A2R5G1F3"/>
<dbReference type="Proteomes" id="UP000241890">
    <property type="component" value="Unassembled WGS sequence"/>
</dbReference>
<gene>
    <name evidence="2" type="ORF">FCC1311_005732</name>
</gene>
<proteinExistence type="predicted"/>
<comment type="caution">
    <text evidence="2">The sequence shown here is derived from an EMBL/GenBank/DDBJ whole genome shotgun (WGS) entry which is preliminary data.</text>
</comment>
<organism evidence="2 3">
    <name type="scientific">Hondaea fermentalgiana</name>
    <dbReference type="NCBI Taxonomy" id="2315210"/>
    <lineage>
        <taxon>Eukaryota</taxon>
        <taxon>Sar</taxon>
        <taxon>Stramenopiles</taxon>
        <taxon>Bigyra</taxon>
        <taxon>Labyrinthulomycetes</taxon>
        <taxon>Thraustochytrida</taxon>
        <taxon>Thraustochytriidae</taxon>
        <taxon>Hondaea</taxon>
    </lineage>
</organism>
<protein>
    <submittedName>
        <fullName evidence="2">Uncharacterized protein</fullName>
    </submittedName>
</protein>
<dbReference type="InParanoid" id="A0A2R5G1F3"/>
<feature type="region of interest" description="Disordered" evidence="1">
    <location>
        <begin position="119"/>
        <end position="198"/>
    </location>
</feature>
<dbReference type="EMBL" id="BEYU01000005">
    <property type="protein sequence ID" value="GBG24355.1"/>
    <property type="molecule type" value="Genomic_DNA"/>
</dbReference>
<feature type="compositionally biased region" description="Acidic residues" evidence="1">
    <location>
        <begin position="153"/>
        <end position="169"/>
    </location>
</feature>
<sequence length="198" mass="22154">METYCENNLEAAFEKWSQKSEYVSIEDLECVLADLPKNKRFRTWLPMAATMVQDAIQRGDVDPKKGIKRDAFFALMTHYFKCAKNDMAVSQPPTQSSKSPESTQFDMHLDLDAAQKELDDAAGSPRNAETEEVDSSPVPAASNFRVGIVEVFSSDDDEDDGDEEHDQDDLPSIHSTSSAVHHDVHDPSFQAEDLQENP</sequence>
<evidence type="ECO:0000256" key="1">
    <source>
        <dbReference type="SAM" id="MobiDB-lite"/>
    </source>
</evidence>
<evidence type="ECO:0000313" key="3">
    <source>
        <dbReference type="Proteomes" id="UP000241890"/>
    </source>
</evidence>
<reference evidence="2 3" key="1">
    <citation type="submission" date="2017-12" db="EMBL/GenBank/DDBJ databases">
        <title>Sequencing, de novo assembly and annotation of complete genome of a new Thraustochytrid species, strain FCC1311.</title>
        <authorList>
            <person name="Sedici K."/>
            <person name="Godart F."/>
            <person name="Aiese Cigliano R."/>
            <person name="Sanseverino W."/>
            <person name="Barakat M."/>
            <person name="Ortet P."/>
            <person name="Marechal E."/>
            <person name="Cagnac O."/>
            <person name="Amato A."/>
        </authorList>
    </citation>
    <scope>NUCLEOTIDE SEQUENCE [LARGE SCALE GENOMIC DNA]</scope>
</reference>
<keyword evidence="3" id="KW-1185">Reference proteome</keyword>
<accession>A0A2R5G1F3</accession>
<name>A0A2R5G1F3_9STRA</name>
<evidence type="ECO:0000313" key="2">
    <source>
        <dbReference type="EMBL" id="GBG24355.1"/>
    </source>
</evidence>